<dbReference type="InterPro" id="IPR006089">
    <property type="entry name" value="Acyl-CoA_DH_CS"/>
</dbReference>
<dbReference type="PROSITE" id="PS00072">
    <property type="entry name" value="ACYL_COA_DH_1"/>
    <property type="match status" value="1"/>
</dbReference>
<dbReference type="InterPro" id="IPR013786">
    <property type="entry name" value="AcylCoA_DH/ox_N"/>
</dbReference>
<dbReference type="Proteomes" id="UP001500610">
    <property type="component" value="Unassembled WGS sequence"/>
</dbReference>
<feature type="domain" description="Acyl-CoA dehydrogenase/oxidase C-terminal" evidence="7">
    <location>
        <begin position="382"/>
        <end position="531"/>
    </location>
</feature>
<feature type="compositionally biased region" description="Low complexity" evidence="6">
    <location>
        <begin position="228"/>
        <end position="274"/>
    </location>
</feature>
<evidence type="ECO:0000256" key="1">
    <source>
        <dbReference type="ARBA" id="ARBA00001974"/>
    </source>
</evidence>
<dbReference type="InterPro" id="IPR009075">
    <property type="entry name" value="AcylCo_DH/oxidase_C"/>
</dbReference>
<evidence type="ECO:0000313" key="11">
    <source>
        <dbReference type="Proteomes" id="UP001500610"/>
    </source>
</evidence>
<feature type="domain" description="Acyl-CoA dehydrogenase/oxidase N-terminal" evidence="9">
    <location>
        <begin position="10"/>
        <end position="109"/>
    </location>
</feature>
<dbReference type="Gene3D" id="1.20.140.10">
    <property type="entry name" value="Butyryl-CoA Dehydrogenase, subunit A, domain 3"/>
    <property type="match status" value="1"/>
</dbReference>
<dbReference type="Pfam" id="PF02770">
    <property type="entry name" value="Acyl-CoA_dh_M"/>
    <property type="match status" value="1"/>
</dbReference>
<name>A0ABP9IHG3_9ACTN</name>
<feature type="compositionally biased region" description="Basic and acidic residues" evidence="6">
    <location>
        <begin position="142"/>
        <end position="159"/>
    </location>
</feature>
<feature type="domain" description="Acyl-CoA oxidase/dehydrogenase middle" evidence="8">
    <location>
        <begin position="299"/>
        <end position="368"/>
    </location>
</feature>
<protein>
    <recommendedName>
        <fullName evidence="12">Acyl-CoA dehydrogenase</fullName>
    </recommendedName>
</protein>
<keyword evidence="11" id="KW-1185">Reference proteome</keyword>
<keyword evidence="4 5" id="KW-0274">FAD</keyword>
<sequence>MTAFSLEPAQLTWCEELRALAAERLRPLAEKGEPGRVNRALVAELGSLGLLTRLFTSGALDLCLMRESLARACTEAETALALQGLGAHPVHAHGTEAQRARWLPRVSDGTAVAAFALSEPDAGSDAAALSLRAAPDASAAPDDGRADRAAETGADDGRRSGAHQSTAGDTARPAADRDGEAGPPSADAAPGAAAQAGPRHGGRPADGGAATDDGVRSAAARPGDRGRACAGRTGARDAGWSAARQAHGPQGAAPRAGAAAARHGGPSVGAAGARDAGRLGAERPRAPGVAPDALAAAPDGTSGWRLTGEKCWISNAPEADFYTVFARTTPGAGARGVTAFLVPADRPGLTGTPLDMLSPHPIGALAFDAVPVTADDVLGEPDRGFRVAMDTLNLFRPSVGAFAVGMAQAALDATLAHTTAREAFGGRLRDLQTVSHQVAEMALRTEAARLMVYAAATAYDAGAPDVPKRAAMAKLLATETAQYVVDQAVQLHGARALRRGHLLEHLYREVRAPRIYEGASEVQRGIVAKELYRTLDMTTEEAGS</sequence>
<dbReference type="Pfam" id="PF00441">
    <property type="entry name" value="Acyl-CoA_dh_1"/>
    <property type="match status" value="1"/>
</dbReference>
<dbReference type="PANTHER" id="PTHR43884:SF22">
    <property type="entry name" value="BLR3437 PROTEIN"/>
    <property type="match status" value="1"/>
</dbReference>
<proteinExistence type="inferred from homology"/>
<accession>A0ABP9IHG3</accession>
<dbReference type="Gene3D" id="1.10.540.10">
    <property type="entry name" value="Acyl-CoA dehydrogenase/oxidase, N-terminal domain"/>
    <property type="match status" value="1"/>
</dbReference>
<evidence type="ECO:0000256" key="4">
    <source>
        <dbReference type="ARBA" id="ARBA00022827"/>
    </source>
</evidence>
<dbReference type="InterPro" id="IPR036250">
    <property type="entry name" value="AcylCo_DH-like_C"/>
</dbReference>
<dbReference type="InterPro" id="IPR006091">
    <property type="entry name" value="Acyl-CoA_Oxase/DH_mid-dom"/>
</dbReference>
<evidence type="ECO:0000256" key="2">
    <source>
        <dbReference type="ARBA" id="ARBA00009347"/>
    </source>
</evidence>
<comment type="similarity">
    <text evidence="2 5">Belongs to the acyl-CoA dehydrogenase family.</text>
</comment>
<feature type="compositionally biased region" description="Low complexity" evidence="6">
    <location>
        <begin position="181"/>
        <end position="198"/>
    </location>
</feature>
<keyword evidence="3 5" id="KW-0285">Flavoprotein</keyword>
<feature type="compositionally biased region" description="Low complexity" evidence="6">
    <location>
        <begin position="286"/>
        <end position="300"/>
    </location>
</feature>
<dbReference type="PANTHER" id="PTHR43884">
    <property type="entry name" value="ACYL-COA DEHYDROGENASE"/>
    <property type="match status" value="1"/>
</dbReference>
<organism evidence="10 11">
    <name type="scientific">Streptomyces hyderabadensis</name>
    <dbReference type="NCBI Taxonomy" id="598549"/>
    <lineage>
        <taxon>Bacteria</taxon>
        <taxon>Bacillati</taxon>
        <taxon>Actinomycetota</taxon>
        <taxon>Actinomycetes</taxon>
        <taxon>Kitasatosporales</taxon>
        <taxon>Streptomycetaceae</taxon>
        <taxon>Streptomyces</taxon>
    </lineage>
</organism>
<feature type="region of interest" description="Disordered" evidence="6">
    <location>
        <begin position="133"/>
        <end position="301"/>
    </location>
</feature>
<dbReference type="InterPro" id="IPR037069">
    <property type="entry name" value="AcylCoA_DH/ox_N_sf"/>
</dbReference>
<dbReference type="Gene3D" id="2.40.110.10">
    <property type="entry name" value="Butyryl-CoA Dehydrogenase, subunit A, domain 2"/>
    <property type="match status" value="1"/>
</dbReference>
<evidence type="ECO:0008006" key="12">
    <source>
        <dbReference type="Google" id="ProtNLM"/>
    </source>
</evidence>
<comment type="cofactor">
    <cofactor evidence="1 5">
        <name>FAD</name>
        <dbReference type="ChEBI" id="CHEBI:57692"/>
    </cofactor>
</comment>
<evidence type="ECO:0000259" key="8">
    <source>
        <dbReference type="Pfam" id="PF02770"/>
    </source>
</evidence>
<dbReference type="InterPro" id="IPR046373">
    <property type="entry name" value="Acyl-CoA_Oxase/DH_mid-dom_sf"/>
</dbReference>
<reference evidence="11" key="1">
    <citation type="journal article" date="2019" name="Int. J. Syst. Evol. Microbiol.">
        <title>The Global Catalogue of Microorganisms (GCM) 10K type strain sequencing project: providing services to taxonomists for standard genome sequencing and annotation.</title>
        <authorList>
            <consortium name="The Broad Institute Genomics Platform"/>
            <consortium name="The Broad Institute Genome Sequencing Center for Infectious Disease"/>
            <person name="Wu L."/>
            <person name="Ma J."/>
        </authorList>
    </citation>
    <scope>NUCLEOTIDE SEQUENCE [LARGE SCALE GENOMIC DNA]</scope>
    <source>
        <strain evidence="11">JCM 17657</strain>
    </source>
</reference>
<evidence type="ECO:0000256" key="5">
    <source>
        <dbReference type="RuleBase" id="RU362125"/>
    </source>
</evidence>
<comment type="caution">
    <text evidence="10">The sequence shown here is derived from an EMBL/GenBank/DDBJ whole genome shotgun (WGS) entry which is preliminary data.</text>
</comment>
<feature type="compositionally biased region" description="Basic and acidic residues" evidence="6">
    <location>
        <begin position="275"/>
        <end position="285"/>
    </location>
</feature>
<evidence type="ECO:0000256" key="3">
    <source>
        <dbReference type="ARBA" id="ARBA00022630"/>
    </source>
</evidence>
<dbReference type="SUPFAM" id="SSF56645">
    <property type="entry name" value="Acyl-CoA dehydrogenase NM domain-like"/>
    <property type="match status" value="2"/>
</dbReference>
<evidence type="ECO:0000313" key="10">
    <source>
        <dbReference type="EMBL" id="GAA4997691.1"/>
    </source>
</evidence>
<dbReference type="Pfam" id="PF02771">
    <property type="entry name" value="Acyl-CoA_dh_N"/>
    <property type="match status" value="1"/>
</dbReference>
<dbReference type="InterPro" id="IPR009100">
    <property type="entry name" value="AcylCoA_DH/oxidase_NM_dom_sf"/>
</dbReference>
<gene>
    <name evidence="10" type="ORF">GCM10023257_45760</name>
</gene>
<evidence type="ECO:0000259" key="9">
    <source>
        <dbReference type="Pfam" id="PF02771"/>
    </source>
</evidence>
<keyword evidence="5" id="KW-0560">Oxidoreductase</keyword>
<evidence type="ECO:0000259" key="7">
    <source>
        <dbReference type="Pfam" id="PF00441"/>
    </source>
</evidence>
<evidence type="ECO:0000256" key="6">
    <source>
        <dbReference type="SAM" id="MobiDB-lite"/>
    </source>
</evidence>
<dbReference type="EMBL" id="BAABIV010000018">
    <property type="protein sequence ID" value="GAA4997691.1"/>
    <property type="molecule type" value="Genomic_DNA"/>
</dbReference>
<dbReference type="SUPFAM" id="SSF47203">
    <property type="entry name" value="Acyl-CoA dehydrogenase C-terminal domain-like"/>
    <property type="match status" value="1"/>
</dbReference>